<dbReference type="Pfam" id="PF09976">
    <property type="entry name" value="TPR_21"/>
    <property type="match status" value="1"/>
</dbReference>
<gene>
    <name evidence="4" type="ORF">SAMN02745152_00345</name>
</gene>
<dbReference type="PROSITE" id="PS50005">
    <property type="entry name" value="TPR"/>
    <property type="match status" value="2"/>
</dbReference>
<reference evidence="4 5" key="1">
    <citation type="submission" date="2017-02" db="EMBL/GenBank/DDBJ databases">
        <authorList>
            <person name="Peterson S.W."/>
        </authorList>
    </citation>
    <scope>NUCLEOTIDE SEQUENCE [LARGE SCALE GENOMIC DNA]</scope>
    <source>
        <strain evidence="4 5">ATCC BAA-909</strain>
    </source>
</reference>
<keyword evidence="2" id="KW-1133">Transmembrane helix</keyword>
<evidence type="ECO:0000256" key="1">
    <source>
        <dbReference type="PROSITE-ProRule" id="PRU00339"/>
    </source>
</evidence>
<evidence type="ECO:0000259" key="3">
    <source>
        <dbReference type="Pfam" id="PF09976"/>
    </source>
</evidence>
<keyword evidence="5" id="KW-1185">Reference proteome</keyword>
<organism evidence="4 5">
    <name type="scientific">Treponema berlinense</name>
    <dbReference type="NCBI Taxonomy" id="225004"/>
    <lineage>
        <taxon>Bacteria</taxon>
        <taxon>Pseudomonadati</taxon>
        <taxon>Spirochaetota</taxon>
        <taxon>Spirochaetia</taxon>
        <taxon>Spirochaetales</taxon>
        <taxon>Treponemataceae</taxon>
        <taxon>Treponema</taxon>
    </lineage>
</organism>
<dbReference type="InterPro" id="IPR019734">
    <property type="entry name" value="TPR_rpt"/>
</dbReference>
<accession>A0A1T4KW04</accession>
<feature type="repeat" description="TPR" evidence="1">
    <location>
        <begin position="240"/>
        <end position="273"/>
    </location>
</feature>
<dbReference type="SUPFAM" id="SSF48452">
    <property type="entry name" value="TPR-like"/>
    <property type="match status" value="1"/>
</dbReference>
<feature type="repeat" description="TPR" evidence="1">
    <location>
        <begin position="274"/>
        <end position="307"/>
    </location>
</feature>
<dbReference type="STRING" id="225004.SAMN02745152_00345"/>
<dbReference type="OrthoDB" id="350246at2"/>
<dbReference type="GeneID" id="303366620"/>
<feature type="transmembrane region" description="Helical" evidence="2">
    <location>
        <begin position="21"/>
        <end position="38"/>
    </location>
</feature>
<evidence type="ECO:0000313" key="4">
    <source>
        <dbReference type="EMBL" id="SJZ46609.1"/>
    </source>
</evidence>
<dbReference type="AlphaFoldDB" id="A0A1T4KW04"/>
<protein>
    <submittedName>
        <fullName evidence="4">TPR repeat-containing protein</fullName>
    </submittedName>
</protein>
<dbReference type="Gene3D" id="1.25.40.10">
    <property type="entry name" value="Tetratricopeptide repeat domain"/>
    <property type="match status" value="1"/>
</dbReference>
<sequence length="318" mass="36121">MKFNILPGGTVKRKSHVLRNSIILFCCVLFLSAVTFFICRLIDIHVYKGNSITHLSKEWKNFNYQKVYDISGAILRDNAFNNRALTYRGYSAFYLAVAAVEPSETQTLLDESIISLRLALHDAKSSLVPQLEYMLGKAYFYKDSASNYHYYADLAILYLNRALKDGYLADDIPEYLGLSYASLGMTMESISAFTQALLTRESDLLLLSIAEQYYNAGQAAAAEQYLFRISKECKEEKITDKAHLLLGKIYTGQKKFSEAEKEFDSILKKNENSADALCGLGVIYENMGDIIKARSYWRKALKVQVNHPESLKKLAEYK</sequence>
<name>A0A1T4KW04_9SPIR</name>
<dbReference type="RefSeq" id="WP_078930097.1">
    <property type="nucleotide sequence ID" value="NZ_CAMCOW010000037.1"/>
</dbReference>
<feature type="domain" description="Ancillary SecYEG translocon subunit/Cell division coordinator CpoB TPR" evidence="3">
    <location>
        <begin position="204"/>
        <end position="304"/>
    </location>
</feature>
<evidence type="ECO:0000256" key="2">
    <source>
        <dbReference type="SAM" id="Phobius"/>
    </source>
</evidence>
<proteinExistence type="predicted"/>
<keyword evidence="2" id="KW-0812">Transmembrane</keyword>
<dbReference type="Proteomes" id="UP000190395">
    <property type="component" value="Unassembled WGS sequence"/>
</dbReference>
<dbReference type="InterPro" id="IPR018704">
    <property type="entry name" value="SecYEG/CpoB_TPR"/>
</dbReference>
<dbReference type="SMART" id="SM00028">
    <property type="entry name" value="TPR"/>
    <property type="match status" value="2"/>
</dbReference>
<dbReference type="InterPro" id="IPR011990">
    <property type="entry name" value="TPR-like_helical_dom_sf"/>
</dbReference>
<evidence type="ECO:0000313" key="5">
    <source>
        <dbReference type="Proteomes" id="UP000190395"/>
    </source>
</evidence>
<dbReference type="EMBL" id="FUXC01000001">
    <property type="protein sequence ID" value="SJZ46609.1"/>
    <property type="molecule type" value="Genomic_DNA"/>
</dbReference>
<keyword evidence="2" id="KW-0472">Membrane</keyword>
<keyword evidence="1" id="KW-0802">TPR repeat</keyword>